<sequence>MILPILSYPDKRLRIKAKNVNIVNKTIQTLIKNMFETMYARNGIGLAATQVNKHLQIVVIDVPNAQFLFKNRKNDSHKLLQKQHPLCLINPEIKEKDRQEKHTEGCLSVSDFQAEIQRANHIKVKALNEKGEIFTLQATGLLAICIQHEIDHLKGILFVDYLSKLKQKRLLKRIKKMTKV</sequence>
<feature type="binding site" evidence="2">
    <location>
        <position position="152"/>
    </location>
    <ligand>
        <name>Fe cation</name>
        <dbReference type="ChEBI" id="CHEBI:24875"/>
    </ligand>
</feature>
<comment type="catalytic activity">
    <reaction evidence="2">
        <text>N-terminal N-formyl-L-methionyl-[peptide] + H2O = N-terminal L-methionyl-[peptide] + formate</text>
        <dbReference type="Rhea" id="RHEA:24420"/>
        <dbReference type="Rhea" id="RHEA-COMP:10639"/>
        <dbReference type="Rhea" id="RHEA-COMP:10640"/>
        <dbReference type="ChEBI" id="CHEBI:15377"/>
        <dbReference type="ChEBI" id="CHEBI:15740"/>
        <dbReference type="ChEBI" id="CHEBI:49298"/>
        <dbReference type="ChEBI" id="CHEBI:64731"/>
        <dbReference type="EC" id="3.5.1.88"/>
    </reaction>
</comment>
<dbReference type="InterPro" id="IPR023635">
    <property type="entry name" value="Peptide_deformylase"/>
</dbReference>
<dbReference type="GO" id="GO:0006412">
    <property type="term" value="P:translation"/>
    <property type="evidence" value="ECO:0007669"/>
    <property type="project" value="UniProtKB-UniRule"/>
</dbReference>
<dbReference type="PIRSF" id="PIRSF004749">
    <property type="entry name" value="Pep_def"/>
    <property type="match status" value="1"/>
</dbReference>
<feature type="binding site" evidence="2">
    <location>
        <position position="106"/>
    </location>
    <ligand>
        <name>Fe cation</name>
        <dbReference type="ChEBI" id="CHEBI:24875"/>
    </ligand>
</feature>
<dbReference type="Pfam" id="PF01327">
    <property type="entry name" value="Pep_deformylase"/>
    <property type="match status" value="1"/>
</dbReference>
<dbReference type="NCBIfam" id="TIGR00079">
    <property type="entry name" value="pept_deformyl"/>
    <property type="match status" value="1"/>
</dbReference>
<feature type="active site" evidence="2">
    <location>
        <position position="149"/>
    </location>
</feature>
<protein>
    <recommendedName>
        <fullName evidence="2">Peptide deformylase</fullName>
        <shortName evidence="2">PDF</shortName>
        <ecNumber evidence="2">3.5.1.88</ecNumber>
    </recommendedName>
    <alternativeName>
        <fullName evidence="2">Polypeptide deformylase</fullName>
    </alternativeName>
</protein>
<keyword evidence="2 3" id="KW-0378">Hydrolase</keyword>
<keyword evidence="2" id="KW-0648">Protein biosynthesis</keyword>
<proteinExistence type="inferred from homology"/>
<dbReference type="PANTHER" id="PTHR10458">
    <property type="entry name" value="PEPTIDE DEFORMYLASE"/>
    <property type="match status" value="1"/>
</dbReference>
<organism evidence="3 4">
    <name type="scientific">Candidatus Vesicomyosocius endoextente</name>
    <dbReference type="NCBI Taxonomy" id="2738853"/>
    <lineage>
        <taxon>Bacteria</taxon>
        <taxon>Pseudomonadati</taxon>
        <taxon>Pseudomonadota</taxon>
        <taxon>Gammaproteobacteria</taxon>
        <taxon>Candidatus Pseudothioglobaceae</taxon>
        <taxon>Candidatus Vesicomyidisocius</taxon>
    </lineage>
</organism>
<dbReference type="EMBL" id="JACCHU010000002">
    <property type="protein sequence ID" value="NYT52782.1"/>
    <property type="molecule type" value="Genomic_DNA"/>
</dbReference>
<comment type="similarity">
    <text evidence="1 2">Belongs to the polypeptide deformylase family.</text>
</comment>
<dbReference type="EC" id="3.5.1.88" evidence="2"/>
<dbReference type="NCBIfam" id="NF001159">
    <property type="entry name" value="PRK00150.1-3"/>
    <property type="match status" value="1"/>
</dbReference>
<feature type="binding site" evidence="2">
    <location>
        <position position="148"/>
    </location>
    <ligand>
        <name>Fe cation</name>
        <dbReference type="ChEBI" id="CHEBI:24875"/>
    </ligand>
</feature>
<dbReference type="SUPFAM" id="SSF56420">
    <property type="entry name" value="Peptide deformylase"/>
    <property type="match status" value="1"/>
</dbReference>
<dbReference type="HAMAP" id="MF_00163">
    <property type="entry name" value="Pep_deformylase"/>
    <property type="match status" value="1"/>
</dbReference>
<dbReference type="Proteomes" id="UP000525329">
    <property type="component" value="Unassembled WGS sequence"/>
</dbReference>
<accession>A0A853GAT5</accession>
<dbReference type="PANTHER" id="PTHR10458:SF22">
    <property type="entry name" value="PEPTIDE DEFORMYLASE"/>
    <property type="match status" value="1"/>
</dbReference>
<dbReference type="InterPro" id="IPR036821">
    <property type="entry name" value="Peptide_deformylase_sf"/>
</dbReference>
<dbReference type="GO" id="GO:0042586">
    <property type="term" value="F:peptide deformylase activity"/>
    <property type="evidence" value="ECO:0007669"/>
    <property type="project" value="UniProtKB-UniRule"/>
</dbReference>
<keyword evidence="2" id="KW-0479">Metal-binding</keyword>
<evidence type="ECO:0000256" key="1">
    <source>
        <dbReference type="ARBA" id="ARBA00010759"/>
    </source>
</evidence>
<dbReference type="Gene3D" id="3.90.45.10">
    <property type="entry name" value="Peptide deformylase"/>
    <property type="match status" value="1"/>
</dbReference>
<reference evidence="3 4" key="1">
    <citation type="submission" date="2020-05" db="EMBL/GenBank/DDBJ databases">
        <title>Horizontal transmission and recombination maintain forever young bacterial symbiont genomes.</title>
        <authorList>
            <person name="Russell S.L."/>
            <person name="Pepper-Tunick E."/>
            <person name="Svedberg J."/>
            <person name="Byrne A."/>
            <person name="Ruelas Castillo J."/>
            <person name="Vollmers C."/>
            <person name="Beinart R.A."/>
            <person name="Corbett-Detig R."/>
        </authorList>
    </citation>
    <scope>NUCLEOTIDE SEQUENCE [LARGE SCALE GENOMIC DNA]</scope>
    <source>
        <strain evidence="3">Monterey_2004</strain>
    </source>
</reference>
<dbReference type="AlphaFoldDB" id="A0A853GAT5"/>
<comment type="caution">
    <text evidence="3">The sequence shown here is derived from an EMBL/GenBank/DDBJ whole genome shotgun (WGS) entry which is preliminary data.</text>
</comment>
<dbReference type="CDD" id="cd00487">
    <property type="entry name" value="Pep_deformylase"/>
    <property type="match status" value="1"/>
</dbReference>
<gene>
    <name evidence="2 3" type="primary">def</name>
    <name evidence="3" type="ORF">H0A74_04375</name>
</gene>
<dbReference type="GO" id="GO:0046872">
    <property type="term" value="F:metal ion binding"/>
    <property type="evidence" value="ECO:0007669"/>
    <property type="project" value="UniProtKB-KW"/>
</dbReference>
<comment type="cofactor">
    <cofactor evidence="2">
        <name>Fe(2+)</name>
        <dbReference type="ChEBI" id="CHEBI:29033"/>
    </cofactor>
    <text evidence="2">Binds 1 Fe(2+) ion.</text>
</comment>
<evidence type="ECO:0000313" key="4">
    <source>
        <dbReference type="Proteomes" id="UP000525329"/>
    </source>
</evidence>
<name>A0A853GAT5_9GAMM</name>
<evidence type="ECO:0000256" key="2">
    <source>
        <dbReference type="HAMAP-Rule" id="MF_00163"/>
    </source>
</evidence>
<dbReference type="PRINTS" id="PR01576">
    <property type="entry name" value="PDEFORMYLASE"/>
</dbReference>
<comment type="function">
    <text evidence="2">Removes the formyl group from the N-terminal Met of newly synthesized proteins. Requires at least a dipeptide for an efficient rate of reaction. N-terminal L-methionine is a prerequisite for activity but the enzyme has broad specificity at other positions.</text>
</comment>
<keyword evidence="2" id="KW-0408">Iron</keyword>
<evidence type="ECO:0000313" key="3">
    <source>
        <dbReference type="EMBL" id="NYT52782.1"/>
    </source>
</evidence>